<dbReference type="Gene3D" id="2.30.29.30">
    <property type="entry name" value="Pleckstrin-homology domain (PH domain)/Phosphotyrosine-binding domain (PTB)"/>
    <property type="match status" value="1"/>
</dbReference>
<dbReference type="FunCoup" id="A0A369J787">
    <property type="interactions" value="126"/>
</dbReference>
<keyword evidence="2 6" id="KW-0378">Hydrolase</keyword>
<dbReference type="InterPro" id="IPR035892">
    <property type="entry name" value="C2_domain_sf"/>
</dbReference>
<feature type="domain" description="C2" evidence="8">
    <location>
        <begin position="1066"/>
        <end position="1240"/>
    </location>
</feature>
<evidence type="ECO:0000256" key="1">
    <source>
        <dbReference type="ARBA" id="ARBA00012368"/>
    </source>
</evidence>
<dbReference type="PROSITE" id="PS50007">
    <property type="entry name" value="PIPLC_X_DOMAIN"/>
    <property type="match status" value="1"/>
</dbReference>
<dbReference type="PROSITE" id="PS50222">
    <property type="entry name" value="EF_HAND_2"/>
    <property type="match status" value="1"/>
</dbReference>
<accession>A0A369J787</accession>
<dbReference type="Pfam" id="PF00388">
    <property type="entry name" value="PI-PLC-X"/>
    <property type="match status" value="1"/>
</dbReference>
<keyword evidence="4 6" id="KW-0443">Lipid metabolism</keyword>
<feature type="compositionally biased region" description="Low complexity" evidence="7">
    <location>
        <begin position="836"/>
        <end position="846"/>
    </location>
</feature>
<dbReference type="PROSITE" id="PS50008">
    <property type="entry name" value="PIPLC_Y_DOMAIN"/>
    <property type="match status" value="1"/>
</dbReference>
<dbReference type="CDD" id="cd16207">
    <property type="entry name" value="EFh_ScPlc1p_like"/>
    <property type="match status" value="1"/>
</dbReference>
<feature type="region of interest" description="Disordered" evidence="7">
    <location>
        <begin position="438"/>
        <end position="461"/>
    </location>
</feature>
<feature type="compositionally biased region" description="Low complexity" evidence="7">
    <location>
        <begin position="805"/>
        <end position="821"/>
    </location>
</feature>
<dbReference type="SUPFAM" id="SSF51695">
    <property type="entry name" value="PLC-like phosphodiesterases"/>
    <property type="match status" value="1"/>
</dbReference>
<dbReference type="PANTHER" id="PTHR10336:SF36">
    <property type="entry name" value="1-PHOSPHATIDYLINOSITOL 4,5-BISPHOSPHATE PHOSPHODIESTERASE BETA-4"/>
    <property type="match status" value="1"/>
</dbReference>
<feature type="compositionally biased region" description="Low complexity" evidence="7">
    <location>
        <begin position="934"/>
        <end position="946"/>
    </location>
</feature>
<proteinExistence type="predicted"/>
<evidence type="ECO:0000259" key="9">
    <source>
        <dbReference type="PROSITE" id="PS50008"/>
    </source>
</evidence>
<evidence type="ECO:0000256" key="2">
    <source>
        <dbReference type="ARBA" id="ARBA00022801"/>
    </source>
</evidence>
<dbReference type="Proteomes" id="UP000076154">
    <property type="component" value="Unassembled WGS sequence"/>
</dbReference>
<comment type="catalytic activity">
    <reaction evidence="6">
        <text>a 1,2-diacyl-sn-glycero-3-phospho-(1D-myo-inositol-4,5-bisphosphate) + H2O = 1D-myo-inositol 1,4,5-trisphosphate + a 1,2-diacyl-sn-glycerol + H(+)</text>
        <dbReference type="Rhea" id="RHEA:33179"/>
        <dbReference type="ChEBI" id="CHEBI:15377"/>
        <dbReference type="ChEBI" id="CHEBI:15378"/>
        <dbReference type="ChEBI" id="CHEBI:17815"/>
        <dbReference type="ChEBI" id="CHEBI:58456"/>
        <dbReference type="ChEBI" id="CHEBI:203600"/>
        <dbReference type="EC" id="3.1.4.11"/>
    </reaction>
</comment>
<dbReference type="GO" id="GO:0048015">
    <property type="term" value="P:phosphatidylinositol-mediated signaling"/>
    <property type="evidence" value="ECO:0007669"/>
    <property type="project" value="TreeGrafter"/>
</dbReference>
<keyword evidence="3 6" id="KW-0442">Lipid degradation</keyword>
<evidence type="ECO:0000313" key="12">
    <source>
        <dbReference type="Proteomes" id="UP000076154"/>
    </source>
</evidence>
<keyword evidence="5" id="KW-0807">Transducer</keyword>
<dbReference type="GO" id="GO:0016042">
    <property type="term" value="P:lipid catabolic process"/>
    <property type="evidence" value="ECO:0007669"/>
    <property type="project" value="UniProtKB-KW"/>
</dbReference>
<evidence type="ECO:0000256" key="4">
    <source>
        <dbReference type="ARBA" id="ARBA00023098"/>
    </source>
</evidence>
<sequence length="1260" mass="138239">MTASGRPPPANPIQTQRIAPGRILRRAGNLLTSTGQPAYKELLLNEHDSSPVLADSPVSLGGHGRKLSASIRRKFREVKDVAATSLPLGRSKSLAIANSSNNAEVGNGNGLHNSGTGTKLDHRKYHSRSSSHSTTATATIHTHLNSVSTTTTTIPRLVHSNTAPADSTSARHSSHSMETPTSRSALMDHQGDITVPQLLQQGTPMTKVSSKKHKRAVFRLDADLGQIIWEGKQHRIIPLENIKELRSGTDARYYREQFQLAQEYEDRWLTIVYILDGNYKTLHLIAATKDVFRMWDTTLRRLHAVRQELMSGLGHIEVREAMWEKQHWKGADEERDQKLVFEEVEKLCKRLNINSSSSELLRLFKQADTQNRNYLDFEDFRRFVKLLKSRPEIDRLYKKLRARGGGVFDFTVFERFMREKQKSSLTQEELQAIFDRYSEPTPIPTSTPSTSSPPTPTPQRTMTPETFTSFLISPDNSAFTDQHGRVYHDMTRPLADYYISSSHNTYLVGHQLVGISTIEGYIRALLHSCRSVECAFLSVSRKSPKIDTLPSTVDIYDGDQPTEPQIFHGKTFTSKVSLREVCHAIVKYGFVASPYPIIISAEVHCGLAGQDAIARIMGEVFGERLVRAEGGGVEGTLPHPPIDHLPSPEQLKGRILLKAKNVYLAQQHRRESGSSAEEYSTESSTSASDSDAVVFESGGKGGVNGRQEKARSGSGSGRDGRDKEKEGKEGKKKRKESDTVKEFKDDLLKVGSTVFQRVRSAGKSSSSAVNVPKKQGSGSGSSSSSSLTQTFFGQYLAGSPPQMQSPLTLPSAPSSTSTPFLKALPPPSSFTLLPRTSSMTSSFTPTTPTPTVPVSASSALLPQTPYTPTSSTSLPPPPTPTPTTAKPKMSLALLSLLVYTVGVKCRGINKKEVYAPEHMFSLSETVANRMLKTPSSSSSSSSSPGPDVGGVGGANGSGMLDLIKHCRTHLVRVYPKGMRLSSTNYEPHRYWSAGAQLVAINWQTFDLGYMINHAMFQRNGRAGYVLKPAALRGPYPPAPPPPPHPHLHLHHSATPTSAPAPSTPTTPNTTPIILTPKDLLAKRTKHHFDVTIISAQQLPRPKDSSGREIMDKTLMIDPYVEVSIHVPDWTSTGSTASTSSAAPMTPTKTNISISTSTTTTTATAARTIAYRTGVVKNNGFNPVWEEKLRIPFDCVGDMRDLIFVRFVVRMGEKEDVEPLAVYCASLGSLGYGYRHLPLHDSQLSQYLFSTLFVRIGVTDL</sequence>
<dbReference type="PANTHER" id="PTHR10336">
    <property type="entry name" value="PHOSPHOINOSITIDE-SPECIFIC PHOSPHOLIPASE C FAMILY PROTEIN"/>
    <property type="match status" value="1"/>
</dbReference>
<feature type="compositionally biased region" description="Low complexity" evidence="7">
    <location>
        <begin position="852"/>
        <end position="873"/>
    </location>
</feature>
<feature type="region of interest" description="Disordered" evidence="7">
    <location>
        <begin position="1035"/>
        <end position="1072"/>
    </location>
</feature>
<reference evidence="11" key="1">
    <citation type="submission" date="2018-04" db="EMBL/GenBank/DDBJ databases">
        <title>Whole genome sequencing of Hypsizygus marmoreus.</title>
        <authorList>
            <person name="Choi I.-G."/>
            <person name="Min B."/>
            <person name="Kim J.-G."/>
            <person name="Kim S."/>
            <person name="Oh Y.-L."/>
            <person name="Kong W.-S."/>
            <person name="Park H."/>
            <person name="Jeong J."/>
            <person name="Song E.-S."/>
        </authorList>
    </citation>
    <scope>NUCLEOTIDE SEQUENCE [LARGE SCALE GENOMIC DNA]</scope>
    <source>
        <strain evidence="11">51987-8</strain>
    </source>
</reference>
<dbReference type="EMBL" id="LUEZ02000126">
    <property type="protein sequence ID" value="RDB16285.1"/>
    <property type="molecule type" value="Genomic_DNA"/>
</dbReference>
<dbReference type="InterPro" id="IPR037755">
    <property type="entry name" value="Plc1_PH"/>
</dbReference>
<name>A0A369J787_HYPMA</name>
<dbReference type="SMART" id="SM00148">
    <property type="entry name" value="PLCXc"/>
    <property type="match status" value="1"/>
</dbReference>
<dbReference type="InParanoid" id="A0A369J787"/>
<dbReference type="Pfam" id="PF00168">
    <property type="entry name" value="C2"/>
    <property type="match status" value="2"/>
</dbReference>
<dbReference type="AlphaFoldDB" id="A0A369J787"/>
<feature type="domain" description="PI-PLC Y-box" evidence="9">
    <location>
        <begin position="893"/>
        <end position="1032"/>
    </location>
</feature>
<dbReference type="GO" id="GO:0004435">
    <property type="term" value="F:phosphatidylinositol-4,5-bisphosphate phospholipase C activity"/>
    <property type="evidence" value="ECO:0007669"/>
    <property type="project" value="UniProtKB-EC"/>
</dbReference>
<gene>
    <name evidence="11" type="primary">plc1_1</name>
    <name evidence="11" type="ORF">Hypma_003044</name>
</gene>
<dbReference type="SUPFAM" id="SSF47473">
    <property type="entry name" value="EF-hand"/>
    <property type="match status" value="1"/>
</dbReference>
<dbReference type="SUPFAM" id="SSF49562">
    <property type="entry name" value="C2 domain (Calcium/lipid-binding domain, CaLB)"/>
    <property type="match status" value="1"/>
</dbReference>
<dbReference type="InterPro" id="IPR002048">
    <property type="entry name" value="EF_hand_dom"/>
</dbReference>
<organism evidence="11 12">
    <name type="scientific">Hypsizygus marmoreus</name>
    <name type="common">White beech mushroom</name>
    <name type="synonym">Agaricus marmoreus</name>
    <dbReference type="NCBI Taxonomy" id="39966"/>
    <lineage>
        <taxon>Eukaryota</taxon>
        <taxon>Fungi</taxon>
        <taxon>Dikarya</taxon>
        <taxon>Basidiomycota</taxon>
        <taxon>Agaricomycotina</taxon>
        <taxon>Agaricomycetes</taxon>
        <taxon>Agaricomycetidae</taxon>
        <taxon>Agaricales</taxon>
        <taxon>Tricholomatineae</taxon>
        <taxon>Lyophyllaceae</taxon>
        <taxon>Hypsizygus</taxon>
    </lineage>
</organism>
<feature type="compositionally biased region" description="Low complexity" evidence="7">
    <location>
        <begin position="1052"/>
        <end position="1071"/>
    </location>
</feature>
<feature type="compositionally biased region" description="Polar residues" evidence="7">
    <location>
        <begin position="100"/>
        <end position="117"/>
    </location>
</feature>
<feature type="region of interest" description="Disordered" evidence="7">
    <location>
        <begin position="931"/>
        <end position="953"/>
    </location>
</feature>
<dbReference type="Gene3D" id="3.20.20.190">
    <property type="entry name" value="Phosphatidylinositol (PI) phosphodiesterase"/>
    <property type="match status" value="2"/>
</dbReference>
<dbReference type="SMART" id="SM00239">
    <property type="entry name" value="C2"/>
    <property type="match status" value="1"/>
</dbReference>
<evidence type="ECO:0000256" key="3">
    <source>
        <dbReference type="ARBA" id="ARBA00022963"/>
    </source>
</evidence>
<dbReference type="CDD" id="cd00275">
    <property type="entry name" value="C2_PLC_like"/>
    <property type="match status" value="1"/>
</dbReference>
<dbReference type="GO" id="GO:0051209">
    <property type="term" value="P:release of sequestered calcium ion into cytosol"/>
    <property type="evidence" value="ECO:0007669"/>
    <property type="project" value="TreeGrafter"/>
</dbReference>
<dbReference type="InterPro" id="IPR017946">
    <property type="entry name" value="PLC-like_Pdiesterase_TIM-brl"/>
</dbReference>
<evidence type="ECO:0000313" key="11">
    <source>
        <dbReference type="EMBL" id="RDB16285.1"/>
    </source>
</evidence>
<dbReference type="CDD" id="cd13360">
    <property type="entry name" value="PH_PLC_fungal"/>
    <property type="match status" value="1"/>
</dbReference>
<feature type="region of interest" description="Disordered" evidence="7">
    <location>
        <begin position="667"/>
        <end position="740"/>
    </location>
</feature>
<dbReference type="OrthoDB" id="269822at2759"/>
<dbReference type="EC" id="3.1.4.11" evidence="1 6"/>
<dbReference type="GO" id="GO:0005509">
    <property type="term" value="F:calcium ion binding"/>
    <property type="evidence" value="ECO:0007669"/>
    <property type="project" value="InterPro"/>
</dbReference>
<feature type="compositionally biased region" description="Pro residues" evidence="7">
    <location>
        <begin position="1035"/>
        <end position="1044"/>
    </location>
</feature>
<feature type="domain" description="EF-hand" evidence="10">
    <location>
        <begin position="355"/>
        <end position="390"/>
    </location>
</feature>
<evidence type="ECO:0000256" key="6">
    <source>
        <dbReference type="RuleBase" id="RU361133"/>
    </source>
</evidence>
<dbReference type="SMART" id="SM00149">
    <property type="entry name" value="PLCYc"/>
    <property type="match status" value="1"/>
</dbReference>
<feature type="region of interest" description="Disordered" evidence="7">
    <location>
        <begin position="160"/>
        <end position="184"/>
    </location>
</feature>
<dbReference type="SUPFAM" id="SSF50729">
    <property type="entry name" value="PH domain-like"/>
    <property type="match status" value="1"/>
</dbReference>
<dbReference type="Gene3D" id="2.60.40.150">
    <property type="entry name" value="C2 domain"/>
    <property type="match status" value="1"/>
</dbReference>
<feature type="region of interest" description="Disordered" evidence="7">
    <location>
        <begin position="758"/>
        <end position="886"/>
    </location>
</feature>
<dbReference type="InterPro" id="IPR000008">
    <property type="entry name" value="C2_dom"/>
</dbReference>
<dbReference type="InterPro" id="IPR000909">
    <property type="entry name" value="PLipase_C_PInositol-sp_X_dom"/>
</dbReference>
<evidence type="ECO:0000256" key="5">
    <source>
        <dbReference type="ARBA" id="ARBA00023224"/>
    </source>
</evidence>
<dbReference type="PROSITE" id="PS50004">
    <property type="entry name" value="C2"/>
    <property type="match status" value="1"/>
</dbReference>
<protein>
    <recommendedName>
        <fullName evidence="1 6">Phosphoinositide phospholipase C</fullName>
        <ecNumber evidence="1 6">3.1.4.11</ecNumber>
    </recommendedName>
</protein>
<dbReference type="STRING" id="39966.A0A369J787"/>
<feature type="region of interest" description="Disordered" evidence="7">
    <location>
        <begin position="100"/>
        <end position="124"/>
    </location>
</feature>
<dbReference type="InterPro" id="IPR011992">
    <property type="entry name" value="EF-hand-dom_pair"/>
</dbReference>
<dbReference type="InterPro" id="IPR001711">
    <property type="entry name" value="PLipase_C_Pinositol-sp_Y"/>
</dbReference>
<dbReference type="PRINTS" id="PR00390">
    <property type="entry name" value="PHPHLIPASEC"/>
</dbReference>
<feature type="compositionally biased region" description="Low complexity" evidence="7">
    <location>
        <begin position="673"/>
        <end position="691"/>
    </location>
</feature>
<dbReference type="InterPro" id="IPR001192">
    <property type="entry name" value="PI-PLC_fam"/>
</dbReference>
<feature type="compositionally biased region" description="Pro residues" evidence="7">
    <location>
        <begin position="441"/>
        <end position="457"/>
    </location>
</feature>
<feature type="compositionally biased region" description="Basic and acidic residues" evidence="7">
    <location>
        <begin position="718"/>
        <end position="740"/>
    </location>
</feature>
<evidence type="ECO:0000259" key="10">
    <source>
        <dbReference type="PROSITE" id="PS50222"/>
    </source>
</evidence>
<evidence type="ECO:0000259" key="8">
    <source>
        <dbReference type="PROSITE" id="PS50004"/>
    </source>
</evidence>
<comment type="caution">
    <text evidence="11">The sequence shown here is derived from an EMBL/GenBank/DDBJ whole genome shotgun (WGS) entry which is preliminary data.</text>
</comment>
<keyword evidence="12" id="KW-1185">Reference proteome</keyword>
<dbReference type="Pfam" id="PF00387">
    <property type="entry name" value="PI-PLC-Y"/>
    <property type="match status" value="1"/>
</dbReference>
<dbReference type="InterPro" id="IPR011993">
    <property type="entry name" value="PH-like_dom_sf"/>
</dbReference>
<dbReference type="Gene3D" id="1.10.238.10">
    <property type="entry name" value="EF-hand"/>
    <property type="match status" value="2"/>
</dbReference>
<evidence type="ECO:0000256" key="7">
    <source>
        <dbReference type="SAM" id="MobiDB-lite"/>
    </source>
</evidence>